<gene>
    <name evidence="1" type="ORF">HALOF300_00089</name>
</gene>
<dbReference type="Proteomes" id="UP000419743">
    <property type="component" value="Unassembled WGS sequence"/>
</dbReference>
<dbReference type="AlphaFoldDB" id="A0A7M4DDA0"/>
<sequence length="71" mass="7619">MATPRSLASSPFNNLRLPPPPPVLFEVGQRVTHDRHGLGRVVGVEGEIATLVDFGDRVVRVAVGSGRLHPL</sequence>
<evidence type="ECO:0000313" key="1">
    <source>
        <dbReference type="EMBL" id="VZO34819.1"/>
    </source>
</evidence>
<organism evidence="1 2">
    <name type="scientific">Occultella aeris</name>
    <dbReference type="NCBI Taxonomy" id="2761496"/>
    <lineage>
        <taxon>Bacteria</taxon>
        <taxon>Bacillati</taxon>
        <taxon>Actinomycetota</taxon>
        <taxon>Actinomycetes</taxon>
        <taxon>Micrococcales</taxon>
        <taxon>Ruaniaceae</taxon>
        <taxon>Occultella</taxon>
    </lineage>
</organism>
<dbReference type="EMBL" id="CACRYJ010000004">
    <property type="protein sequence ID" value="VZO34819.1"/>
    <property type="molecule type" value="Genomic_DNA"/>
</dbReference>
<keyword evidence="2" id="KW-1185">Reference proteome</keyword>
<accession>A0A7M4DDA0</accession>
<comment type="caution">
    <text evidence="1">The sequence shown here is derived from an EMBL/GenBank/DDBJ whole genome shotgun (WGS) entry which is preliminary data.</text>
</comment>
<name>A0A7M4DDA0_9MICO</name>
<protein>
    <submittedName>
        <fullName evidence="1">Uncharacterized protein</fullName>
    </submittedName>
</protein>
<dbReference type="RefSeq" id="WP_154792016.1">
    <property type="nucleotide sequence ID" value="NZ_CACRYJ010000004.1"/>
</dbReference>
<evidence type="ECO:0000313" key="2">
    <source>
        <dbReference type="Proteomes" id="UP000419743"/>
    </source>
</evidence>
<proteinExistence type="predicted"/>
<reference evidence="1 2" key="1">
    <citation type="submission" date="2019-11" db="EMBL/GenBank/DDBJ databases">
        <authorList>
            <person name="Criscuolo A."/>
        </authorList>
    </citation>
    <scope>NUCLEOTIDE SEQUENCE [LARGE SCALE GENOMIC DNA]</scope>
    <source>
        <strain evidence="1">CIP111667</strain>
    </source>
</reference>